<dbReference type="Proteomes" id="UP000308000">
    <property type="component" value="Unassembled WGS sequence"/>
</dbReference>
<feature type="domain" description="Tyr recombinase" evidence="2">
    <location>
        <begin position="1"/>
        <end position="107"/>
    </location>
</feature>
<accession>A0AAJ5F3V0</accession>
<dbReference type="EMBL" id="VBRC01000008">
    <property type="protein sequence ID" value="TLK25859.1"/>
    <property type="molecule type" value="Genomic_DNA"/>
</dbReference>
<comment type="caution">
    <text evidence="3">The sequence shown here is derived from an EMBL/GenBank/DDBJ whole genome shotgun (WGS) entry which is preliminary data.</text>
</comment>
<evidence type="ECO:0000259" key="2">
    <source>
        <dbReference type="PROSITE" id="PS51898"/>
    </source>
</evidence>
<keyword evidence="1" id="KW-0233">DNA recombination</keyword>
<dbReference type="Pfam" id="PF00589">
    <property type="entry name" value="Phage_integrase"/>
    <property type="match status" value="1"/>
</dbReference>
<sequence>MRARISGVRPRRTPSGLIMAKVRSIPPAMVAGRAGPLRLQAGSVRATAKSSSPHLTPLLRHTYATTLARRRVPIEVISRNLGHSDVTITLPVYRHVLDAERDEYLVDPFEQQQPPLPLEVGSMTPLEDEEDAWVEGCQEAAD</sequence>
<dbReference type="InterPro" id="IPR011010">
    <property type="entry name" value="DNA_brk_join_enz"/>
</dbReference>
<dbReference type="AlphaFoldDB" id="A0AAJ5F3V0"/>
<dbReference type="GO" id="GO:0006310">
    <property type="term" value="P:DNA recombination"/>
    <property type="evidence" value="ECO:0007669"/>
    <property type="project" value="UniProtKB-KW"/>
</dbReference>
<name>A0AAJ5F3V0_9DEIO</name>
<dbReference type="Gene3D" id="1.10.443.10">
    <property type="entry name" value="Intergrase catalytic core"/>
    <property type="match status" value="1"/>
</dbReference>
<dbReference type="RefSeq" id="WP_129118410.1">
    <property type="nucleotide sequence ID" value="NZ_BSUI01000008.1"/>
</dbReference>
<organism evidence="3 4">
    <name type="scientific">Deinococcus metallilatus</name>
    <dbReference type="NCBI Taxonomy" id="1211322"/>
    <lineage>
        <taxon>Bacteria</taxon>
        <taxon>Thermotogati</taxon>
        <taxon>Deinococcota</taxon>
        <taxon>Deinococci</taxon>
        <taxon>Deinococcales</taxon>
        <taxon>Deinococcaceae</taxon>
        <taxon>Deinococcus</taxon>
    </lineage>
</organism>
<dbReference type="GO" id="GO:0015074">
    <property type="term" value="P:DNA integration"/>
    <property type="evidence" value="ECO:0007669"/>
    <property type="project" value="InterPro"/>
</dbReference>
<dbReference type="InterPro" id="IPR013762">
    <property type="entry name" value="Integrase-like_cat_sf"/>
</dbReference>
<dbReference type="SUPFAM" id="SSF56349">
    <property type="entry name" value="DNA breaking-rejoining enzymes"/>
    <property type="match status" value="1"/>
</dbReference>
<dbReference type="PROSITE" id="PS51898">
    <property type="entry name" value="TYR_RECOMBINASE"/>
    <property type="match status" value="1"/>
</dbReference>
<dbReference type="GO" id="GO:0003677">
    <property type="term" value="F:DNA binding"/>
    <property type="evidence" value="ECO:0007669"/>
    <property type="project" value="InterPro"/>
</dbReference>
<protein>
    <recommendedName>
        <fullName evidence="2">Tyr recombinase domain-containing protein</fullName>
    </recommendedName>
</protein>
<proteinExistence type="predicted"/>
<dbReference type="InterPro" id="IPR002104">
    <property type="entry name" value="Integrase_catalytic"/>
</dbReference>
<evidence type="ECO:0000313" key="3">
    <source>
        <dbReference type="EMBL" id="TLK25859.1"/>
    </source>
</evidence>
<evidence type="ECO:0000256" key="1">
    <source>
        <dbReference type="ARBA" id="ARBA00023172"/>
    </source>
</evidence>
<reference evidence="3 4" key="1">
    <citation type="submission" date="2019-04" db="EMBL/GenBank/DDBJ databases">
        <title>Deinococcus metalilatus MA1002 mutant No.5.</title>
        <authorList>
            <person name="Park W."/>
            <person name="Park C."/>
        </authorList>
    </citation>
    <scope>NUCLEOTIDE SEQUENCE [LARGE SCALE GENOMIC DNA]</scope>
    <source>
        <strain evidence="3 4">MA1002-m5</strain>
    </source>
</reference>
<gene>
    <name evidence="3" type="ORF">FCS05_12540</name>
</gene>
<evidence type="ECO:0000313" key="4">
    <source>
        <dbReference type="Proteomes" id="UP000308000"/>
    </source>
</evidence>